<name>A0A7M2SE51_9ACTN</name>
<proteinExistence type="predicted"/>
<sequence>MRRKCAEIAPGCPPSFGWVTITASGNDRARLLCARLAEQGMLSTELIPVSEAGELGGPSRGSQRPARWSGGAADSFGARRSPAIGFHLTDGGLGVAVRETALVSLQPHPGNARLILDSENGPRRILSCASNEPGAPPGRPHLLHP</sequence>
<evidence type="ECO:0000313" key="2">
    <source>
        <dbReference type="EMBL" id="QOV33451.1"/>
    </source>
</evidence>
<dbReference type="EMBL" id="CP063373">
    <property type="protein sequence ID" value="QOV33451.1"/>
    <property type="molecule type" value="Genomic_DNA"/>
</dbReference>
<accession>A0A7M2SE51</accession>
<dbReference type="RefSeq" id="WP_194038329.1">
    <property type="nucleotide sequence ID" value="NZ_CP063373.1"/>
</dbReference>
<feature type="region of interest" description="Disordered" evidence="1">
    <location>
        <begin position="50"/>
        <end position="74"/>
    </location>
</feature>
<dbReference type="AlphaFoldDB" id="A0A7M2SE51"/>
<gene>
    <name evidence="2" type="ORF">IM697_24910</name>
</gene>
<keyword evidence="3" id="KW-1185">Reference proteome</keyword>
<protein>
    <submittedName>
        <fullName evidence="2">Uncharacterized protein</fullName>
    </submittedName>
</protein>
<reference evidence="2 3" key="1">
    <citation type="submission" date="2020-10" db="EMBL/GenBank/DDBJ databases">
        <title>Streptomyces ferrugineus complate genome analysis.</title>
        <authorList>
            <person name="Anwar N."/>
        </authorList>
    </citation>
    <scope>NUCLEOTIDE SEQUENCE [LARGE SCALE GENOMIC DNA]</scope>
    <source>
        <strain evidence="2 3">CCTCC AA2014009</strain>
    </source>
</reference>
<dbReference type="Proteomes" id="UP000594205">
    <property type="component" value="Chromosome"/>
</dbReference>
<evidence type="ECO:0000313" key="3">
    <source>
        <dbReference type="Proteomes" id="UP000594205"/>
    </source>
</evidence>
<dbReference type="KEGG" id="sfeu:IM697_24910"/>
<organism evidence="2 3">
    <name type="scientific">Streptomyces ferrugineus</name>
    <dbReference type="NCBI Taxonomy" id="1413221"/>
    <lineage>
        <taxon>Bacteria</taxon>
        <taxon>Bacillati</taxon>
        <taxon>Actinomycetota</taxon>
        <taxon>Actinomycetes</taxon>
        <taxon>Kitasatosporales</taxon>
        <taxon>Streptomycetaceae</taxon>
        <taxon>Streptomyces</taxon>
    </lineage>
</organism>
<evidence type="ECO:0000256" key="1">
    <source>
        <dbReference type="SAM" id="MobiDB-lite"/>
    </source>
</evidence>